<dbReference type="CDD" id="cd00207">
    <property type="entry name" value="fer2"/>
    <property type="match status" value="1"/>
</dbReference>
<name>A0A662D6W1_UNCAE</name>
<accession>A0A662D6W1</accession>
<dbReference type="InterPro" id="IPR027980">
    <property type="entry name" value="RACo_C"/>
</dbReference>
<dbReference type="InterPro" id="IPR052911">
    <property type="entry name" value="Corrinoid_activation_enz"/>
</dbReference>
<dbReference type="Pfam" id="PF14574">
    <property type="entry name" value="RACo_C_ter"/>
    <property type="match status" value="1"/>
</dbReference>
<gene>
    <name evidence="2" type="ORF">DRJ04_09375</name>
</gene>
<dbReference type="PROSITE" id="PS51085">
    <property type="entry name" value="2FE2S_FER_2"/>
    <property type="match status" value="1"/>
</dbReference>
<dbReference type="GO" id="GO:0051536">
    <property type="term" value="F:iron-sulfur cluster binding"/>
    <property type="evidence" value="ECO:0007669"/>
    <property type="project" value="InterPro"/>
</dbReference>
<feature type="domain" description="2Fe-2S ferredoxin-type" evidence="1">
    <location>
        <begin position="4"/>
        <end position="93"/>
    </location>
</feature>
<dbReference type="InterPro" id="IPR042259">
    <property type="entry name" value="Raco-like_middle_sf"/>
</dbReference>
<dbReference type="Pfam" id="PF17651">
    <property type="entry name" value="Raco_middle"/>
    <property type="match status" value="1"/>
</dbReference>
<organism evidence="2 3">
    <name type="scientific">Aerophobetes bacterium</name>
    <dbReference type="NCBI Taxonomy" id="2030807"/>
    <lineage>
        <taxon>Bacteria</taxon>
        <taxon>Candidatus Aerophobota</taxon>
    </lineage>
</organism>
<dbReference type="InterPro" id="IPR036010">
    <property type="entry name" value="2Fe-2S_ferredoxin-like_sf"/>
</dbReference>
<dbReference type="InterPro" id="IPR001041">
    <property type="entry name" value="2Fe-2S_ferredoxin-type"/>
</dbReference>
<evidence type="ECO:0000259" key="1">
    <source>
        <dbReference type="PROSITE" id="PS51085"/>
    </source>
</evidence>
<dbReference type="InterPro" id="IPR012675">
    <property type="entry name" value="Beta-grasp_dom_sf"/>
</dbReference>
<dbReference type="InterPro" id="IPR040506">
    <property type="entry name" value="RACo_linker"/>
</dbReference>
<dbReference type="Gene3D" id="3.30.420.480">
    <property type="entry name" value="Domain of unknown function (DUF4445)"/>
    <property type="match status" value="1"/>
</dbReference>
<protein>
    <recommendedName>
        <fullName evidence="1">2Fe-2S ferredoxin-type domain-containing protein</fullName>
    </recommendedName>
</protein>
<dbReference type="Gene3D" id="3.10.20.30">
    <property type="match status" value="1"/>
</dbReference>
<evidence type="ECO:0000313" key="3">
    <source>
        <dbReference type="Proteomes" id="UP000280417"/>
    </source>
</evidence>
<dbReference type="EMBL" id="QMQA01000331">
    <property type="protein sequence ID" value="RLE10195.1"/>
    <property type="molecule type" value="Genomic_DNA"/>
</dbReference>
<sequence>MKICRVTFLPQNKTVEVEKGSNLLDAVSKARITINNLCGGDGICGRCKMFIRKGDVSTEVSPKLTRDEIKNGIVLACMTRVNSDLLVEIPPETLAKEKIKADREAERFKSFEETTVKAEYHPSPLVQKVYLELEKPTLQNNTADHERLFEAICKKLDVCSMQMGLKIIKTLPEVLRNSDYKVTATVGMRRDIAEIMNVEEGDTSDRNYIVIVDMGTTTIVAHLVNANTLKTIDAIACFNSQGIYGREVTRRIITAEKRGNEELQKLLVEDINNLIRNLATNNNVNLKDITAVVCAGNTAMGHFLLGLPTKYIRRYPYVATSVEPPPLRAAEVGIEINPRGLLYSLPGISAWVGSDITAGILATEIHESGEISMLIDIGTNGETVVGNKDWLIATSASAGPALEGASVACGMRAEPGAIEKVRIVDGKVEYETIGGIEPKGLCGSGIIDVIGALLRAGWINRSGNLLEGKSERIQENDGVKCFIIAEARSSSIDNPVYITEADIENVITAKAAIFAAMRIILKRLDLKFSDLSKLYVAGAFGNYIDVENAIAIGLLPNIERDKIKFVGNTSIRGAKLAAFYLEAFQKIRDIRRATTYYDLLGADDYVEEFRKALFLPHTDIEEFMQAG</sequence>
<dbReference type="PANTHER" id="PTHR42895:SF2">
    <property type="entry name" value="IRON-SULFUR CLUSTER PROTEIN"/>
    <property type="match status" value="1"/>
</dbReference>
<dbReference type="Pfam" id="PF17650">
    <property type="entry name" value="RACo_linker"/>
    <property type="match status" value="1"/>
</dbReference>
<dbReference type="PANTHER" id="PTHR42895">
    <property type="entry name" value="IRON-SULFUR CLUSTER-BINDING PROTEIN-RELATED"/>
    <property type="match status" value="1"/>
</dbReference>
<dbReference type="Pfam" id="PF00111">
    <property type="entry name" value="Fer2"/>
    <property type="match status" value="1"/>
</dbReference>
<dbReference type="SUPFAM" id="SSF54292">
    <property type="entry name" value="2Fe-2S ferredoxin-like"/>
    <property type="match status" value="1"/>
</dbReference>
<reference evidence="2 3" key="1">
    <citation type="submission" date="2018-06" db="EMBL/GenBank/DDBJ databases">
        <title>Extensive metabolic versatility and redundancy in microbially diverse, dynamic hydrothermal sediments.</title>
        <authorList>
            <person name="Dombrowski N."/>
            <person name="Teske A."/>
            <person name="Baker B.J."/>
        </authorList>
    </citation>
    <scope>NUCLEOTIDE SEQUENCE [LARGE SCALE GENOMIC DNA]</scope>
    <source>
        <strain evidence="2">B3_G15</strain>
    </source>
</reference>
<evidence type="ECO:0000313" key="2">
    <source>
        <dbReference type="EMBL" id="RLE10195.1"/>
    </source>
</evidence>
<dbReference type="Proteomes" id="UP000280417">
    <property type="component" value="Unassembled WGS sequence"/>
</dbReference>
<dbReference type="Gene3D" id="3.10.20.880">
    <property type="match status" value="1"/>
</dbReference>
<proteinExistence type="predicted"/>
<dbReference type="AlphaFoldDB" id="A0A662D6W1"/>
<dbReference type="InterPro" id="IPR041414">
    <property type="entry name" value="Raco-like_middle"/>
</dbReference>
<comment type="caution">
    <text evidence="2">The sequence shown here is derived from an EMBL/GenBank/DDBJ whole genome shotgun (WGS) entry which is preliminary data.</text>
</comment>